<gene>
    <name evidence="1" type="ORF">LCGC14_0750960</name>
</gene>
<reference evidence="1" key="1">
    <citation type="journal article" date="2015" name="Nature">
        <title>Complex archaea that bridge the gap between prokaryotes and eukaryotes.</title>
        <authorList>
            <person name="Spang A."/>
            <person name="Saw J.H."/>
            <person name="Jorgensen S.L."/>
            <person name="Zaremba-Niedzwiedzka K."/>
            <person name="Martijn J."/>
            <person name="Lind A.E."/>
            <person name="van Eijk R."/>
            <person name="Schleper C."/>
            <person name="Guy L."/>
            <person name="Ettema T.J."/>
        </authorList>
    </citation>
    <scope>NUCLEOTIDE SEQUENCE</scope>
</reference>
<protein>
    <recommendedName>
        <fullName evidence="2">Lipoprotein</fullName>
    </recommendedName>
</protein>
<proteinExistence type="predicted"/>
<name>A0A0F9SNZ9_9ZZZZ</name>
<organism evidence="1">
    <name type="scientific">marine sediment metagenome</name>
    <dbReference type="NCBI Taxonomy" id="412755"/>
    <lineage>
        <taxon>unclassified sequences</taxon>
        <taxon>metagenomes</taxon>
        <taxon>ecological metagenomes</taxon>
    </lineage>
</organism>
<sequence length="154" mass="16947">MVRLLFILMACATLTLGCGEVEKEPLPTVWWANLKPDIIIGNDAFYAGTCSITRVTNSGGVKTESIIFEVPYSFLATCNNVGPLQYDGEYIILNVCEMTFGAGGCGGGSYRSADFERWEEYIGVTWINSEEYEAWRKVGSTSSKADSVKKVVKE</sequence>
<comment type="caution">
    <text evidence="1">The sequence shown here is derived from an EMBL/GenBank/DDBJ whole genome shotgun (WGS) entry which is preliminary data.</text>
</comment>
<dbReference type="PROSITE" id="PS51257">
    <property type="entry name" value="PROKAR_LIPOPROTEIN"/>
    <property type="match status" value="1"/>
</dbReference>
<evidence type="ECO:0008006" key="2">
    <source>
        <dbReference type="Google" id="ProtNLM"/>
    </source>
</evidence>
<accession>A0A0F9SNZ9</accession>
<evidence type="ECO:0000313" key="1">
    <source>
        <dbReference type="EMBL" id="KKN38671.1"/>
    </source>
</evidence>
<dbReference type="AlphaFoldDB" id="A0A0F9SNZ9"/>
<dbReference type="EMBL" id="LAZR01001811">
    <property type="protein sequence ID" value="KKN38671.1"/>
    <property type="molecule type" value="Genomic_DNA"/>
</dbReference>